<organism evidence="2 3">
    <name type="scientific">Zingiber officinale</name>
    <name type="common">Ginger</name>
    <name type="synonym">Amomum zingiber</name>
    <dbReference type="NCBI Taxonomy" id="94328"/>
    <lineage>
        <taxon>Eukaryota</taxon>
        <taxon>Viridiplantae</taxon>
        <taxon>Streptophyta</taxon>
        <taxon>Embryophyta</taxon>
        <taxon>Tracheophyta</taxon>
        <taxon>Spermatophyta</taxon>
        <taxon>Magnoliopsida</taxon>
        <taxon>Liliopsida</taxon>
        <taxon>Zingiberales</taxon>
        <taxon>Zingiberaceae</taxon>
        <taxon>Zingiber</taxon>
    </lineage>
</organism>
<dbReference type="EMBL" id="JACMSC010000012">
    <property type="protein sequence ID" value="KAG6497620.1"/>
    <property type="molecule type" value="Genomic_DNA"/>
</dbReference>
<feature type="compositionally biased region" description="Basic and acidic residues" evidence="1">
    <location>
        <begin position="12"/>
        <end position="21"/>
    </location>
</feature>
<name>A0A8J5L156_ZINOF</name>
<feature type="region of interest" description="Disordered" evidence="1">
    <location>
        <begin position="79"/>
        <end position="123"/>
    </location>
</feature>
<sequence length="159" mass="18236">MATPKCVINPKESGEEAGQRTDPFRWMIDGFSTIANREEDGEKYVGFYLLNDDADSKISEIKAIYKLFIFDQLHAEHIQKEGEDSSPKREKVENSKAEKKRELAKREMRRGGQDAGVLDEEEDDFLEDVAARASGHRLIERGAEREEQEEESRRNQAGM</sequence>
<dbReference type="AlphaFoldDB" id="A0A8J5L156"/>
<dbReference type="Proteomes" id="UP000734854">
    <property type="component" value="Unassembled WGS sequence"/>
</dbReference>
<reference evidence="2 3" key="1">
    <citation type="submission" date="2020-08" db="EMBL/GenBank/DDBJ databases">
        <title>Plant Genome Project.</title>
        <authorList>
            <person name="Zhang R.-G."/>
        </authorList>
    </citation>
    <scope>NUCLEOTIDE SEQUENCE [LARGE SCALE GENOMIC DNA]</scope>
    <source>
        <tissue evidence="2">Rhizome</tissue>
    </source>
</reference>
<evidence type="ECO:0000313" key="3">
    <source>
        <dbReference type="Proteomes" id="UP000734854"/>
    </source>
</evidence>
<evidence type="ECO:0000313" key="2">
    <source>
        <dbReference type="EMBL" id="KAG6497620.1"/>
    </source>
</evidence>
<evidence type="ECO:0000256" key="1">
    <source>
        <dbReference type="SAM" id="MobiDB-lite"/>
    </source>
</evidence>
<proteinExistence type="predicted"/>
<comment type="caution">
    <text evidence="2">The sequence shown here is derived from an EMBL/GenBank/DDBJ whole genome shotgun (WGS) entry which is preliminary data.</text>
</comment>
<keyword evidence="3" id="KW-1185">Reference proteome</keyword>
<feature type="region of interest" description="Disordered" evidence="1">
    <location>
        <begin position="1"/>
        <end position="21"/>
    </location>
</feature>
<gene>
    <name evidence="2" type="ORF">ZIOFF_045524</name>
</gene>
<feature type="region of interest" description="Disordered" evidence="1">
    <location>
        <begin position="136"/>
        <end position="159"/>
    </location>
</feature>
<protein>
    <submittedName>
        <fullName evidence="2">Uncharacterized protein</fullName>
    </submittedName>
</protein>
<feature type="compositionally biased region" description="Basic and acidic residues" evidence="1">
    <location>
        <begin position="79"/>
        <end position="112"/>
    </location>
</feature>
<accession>A0A8J5L156</accession>